<gene>
    <name evidence="2" type="ORF">Daus18300_006056</name>
</gene>
<dbReference type="InterPro" id="IPR050214">
    <property type="entry name" value="Cys_Synth/Cystath_Beta-Synth"/>
</dbReference>
<protein>
    <recommendedName>
        <fullName evidence="1">Tryptophan synthase beta chain-like PALP domain-containing protein</fullName>
    </recommendedName>
</protein>
<feature type="domain" description="Tryptophan synthase beta chain-like PALP" evidence="1">
    <location>
        <begin position="15"/>
        <end position="302"/>
    </location>
</feature>
<dbReference type="Proteomes" id="UP001583177">
    <property type="component" value="Unassembled WGS sequence"/>
</dbReference>
<evidence type="ECO:0000313" key="3">
    <source>
        <dbReference type="Proteomes" id="UP001583177"/>
    </source>
</evidence>
<comment type="caution">
    <text evidence="2">The sequence shown here is derived from an EMBL/GenBank/DDBJ whole genome shotgun (WGS) entry which is preliminary data.</text>
</comment>
<dbReference type="Gene3D" id="3.40.50.1100">
    <property type="match status" value="2"/>
</dbReference>
<dbReference type="InterPro" id="IPR001926">
    <property type="entry name" value="TrpB-like_PALP"/>
</dbReference>
<name>A0ABR3WWL9_9PEZI</name>
<keyword evidence="3" id="KW-1185">Reference proteome</keyword>
<dbReference type="PANTHER" id="PTHR10314">
    <property type="entry name" value="CYSTATHIONINE BETA-SYNTHASE"/>
    <property type="match status" value="1"/>
</dbReference>
<proteinExistence type="predicted"/>
<evidence type="ECO:0000259" key="1">
    <source>
        <dbReference type="Pfam" id="PF00291"/>
    </source>
</evidence>
<accession>A0ABR3WWL9</accession>
<dbReference type="SUPFAM" id="SSF53686">
    <property type="entry name" value="Tryptophan synthase beta subunit-like PLP-dependent enzymes"/>
    <property type="match status" value="1"/>
</dbReference>
<dbReference type="InterPro" id="IPR036052">
    <property type="entry name" value="TrpB-like_PALP_sf"/>
</dbReference>
<evidence type="ECO:0000313" key="2">
    <source>
        <dbReference type="EMBL" id="KAL1868075.1"/>
    </source>
</evidence>
<dbReference type="Pfam" id="PF00291">
    <property type="entry name" value="PALP"/>
    <property type="match status" value="1"/>
</dbReference>
<reference evidence="2 3" key="1">
    <citation type="journal article" date="2024" name="IMA Fungus">
        <title>IMA Genome - F19 : A genome assembly and annotation guide to empower mycologists, including annotated draft genome sequences of Ceratocystis pirilliformis, Diaporthe australafricana, Fusarium ophioides, Paecilomyces lecythidis, and Sporothrix stenoceras.</title>
        <authorList>
            <person name="Aylward J."/>
            <person name="Wilson A.M."/>
            <person name="Visagie C.M."/>
            <person name="Spraker J."/>
            <person name="Barnes I."/>
            <person name="Buitendag C."/>
            <person name="Ceriani C."/>
            <person name="Del Mar Angel L."/>
            <person name="du Plessis D."/>
            <person name="Fuchs T."/>
            <person name="Gasser K."/>
            <person name="Kramer D."/>
            <person name="Li W."/>
            <person name="Munsamy K."/>
            <person name="Piso A."/>
            <person name="Price J.L."/>
            <person name="Sonnekus B."/>
            <person name="Thomas C."/>
            <person name="van der Nest A."/>
            <person name="van Dijk A."/>
            <person name="van Heerden A."/>
            <person name="van Vuuren N."/>
            <person name="Yilmaz N."/>
            <person name="Duong T.A."/>
            <person name="van der Merwe N.A."/>
            <person name="Wingfield M.J."/>
            <person name="Wingfield B.D."/>
        </authorList>
    </citation>
    <scope>NUCLEOTIDE SEQUENCE [LARGE SCALE GENOMIC DNA]</scope>
    <source>
        <strain evidence="2 3">CMW 18300</strain>
    </source>
</reference>
<organism evidence="2 3">
    <name type="scientific">Diaporthe australafricana</name>
    <dbReference type="NCBI Taxonomy" id="127596"/>
    <lineage>
        <taxon>Eukaryota</taxon>
        <taxon>Fungi</taxon>
        <taxon>Dikarya</taxon>
        <taxon>Ascomycota</taxon>
        <taxon>Pezizomycotina</taxon>
        <taxon>Sordariomycetes</taxon>
        <taxon>Sordariomycetidae</taxon>
        <taxon>Diaporthales</taxon>
        <taxon>Diaporthaceae</taxon>
        <taxon>Diaporthe</taxon>
    </lineage>
</organism>
<dbReference type="EMBL" id="JAWRVE010000047">
    <property type="protein sequence ID" value="KAL1868075.1"/>
    <property type="molecule type" value="Genomic_DNA"/>
</dbReference>
<dbReference type="CDD" id="cd01561">
    <property type="entry name" value="CBS_like"/>
    <property type="match status" value="1"/>
</dbReference>
<sequence length="314" mass="33028">MSSTAPAPHQHPLDVIGNTPILRLRNVVPDGCASVYLKLENMNPTASYKDRLARAIIDQAESSGRLKPGMTVIEATGGSTGTALAYICALKKYPFRAVCSDAIAGEKLRAMTAFGATLDVVNSPTGKSTPDLMQAMVDRARSTAEKEGWFFTDQFNNRDALAGYHVLGQELVQQLPAGIDSFCSAVGGAGMAMGVADVLKKAKKDTRVVVFEPASAPLLTQGKPGTHGVDGIGPGFIPPLLDESLYDEARAISEDEARKMCRRLAAEEGLLVGTSTGLNVVGAIQLAHELGPGKIVVTVACDSGLKYLNGPLFA</sequence>